<feature type="chain" id="PRO_5042177208" evidence="5">
    <location>
        <begin position="29"/>
        <end position="94"/>
    </location>
</feature>
<dbReference type="Proteomes" id="UP001163823">
    <property type="component" value="Chromosome 14"/>
</dbReference>
<dbReference type="KEGG" id="qsa:O6P43_032808"/>
<keyword evidence="3 5" id="KW-0732">Signal</keyword>
<keyword evidence="7" id="KW-1185">Reference proteome</keyword>
<name>A0AAD7P5V8_QUISA</name>
<feature type="signal peptide" evidence="5">
    <location>
        <begin position="1"/>
        <end position="28"/>
    </location>
</feature>
<evidence type="ECO:0000256" key="1">
    <source>
        <dbReference type="ARBA" id="ARBA00004239"/>
    </source>
</evidence>
<evidence type="ECO:0000256" key="2">
    <source>
        <dbReference type="ARBA" id="ARBA00022525"/>
    </source>
</evidence>
<keyword evidence="2" id="KW-0964">Secreted</keyword>
<evidence type="ECO:0000256" key="3">
    <source>
        <dbReference type="ARBA" id="ARBA00022729"/>
    </source>
</evidence>
<evidence type="ECO:0000313" key="6">
    <source>
        <dbReference type="EMBL" id="KAJ7943227.1"/>
    </source>
</evidence>
<dbReference type="GO" id="GO:0010227">
    <property type="term" value="P:floral organ abscission"/>
    <property type="evidence" value="ECO:0007669"/>
    <property type="project" value="InterPro"/>
</dbReference>
<dbReference type="GO" id="GO:0005576">
    <property type="term" value="C:extracellular region"/>
    <property type="evidence" value="ECO:0007669"/>
    <property type="project" value="UniProtKB-SubCell"/>
</dbReference>
<proteinExistence type="predicted"/>
<evidence type="ECO:0000256" key="4">
    <source>
        <dbReference type="SAM" id="MobiDB-lite"/>
    </source>
</evidence>
<dbReference type="InterPro" id="IPR039639">
    <property type="entry name" value="IDA-like"/>
</dbReference>
<dbReference type="EMBL" id="JARAOO010000014">
    <property type="protein sequence ID" value="KAJ7943227.1"/>
    <property type="molecule type" value="Genomic_DNA"/>
</dbReference>
<evidence type="ECO:0000256" key="5">
    <source>
        <dbReference type="SAM" id="SignalP"/>
    </source>
</evidence>
<dbReference type="PROSITE" id="PS51257">
    <property type="entry name" value="PROKAR_LIPOPROTEIN"/>
    <property type="match status" value="1"/>
</dbReference>
<accession>A0AAD7P5V8</accession>
<gene>
    <name evidence="6" type="ORF">O6P43_032808</name>
</gene>
<organism evidence="6 7">
    <name type="scientific">Quillaja saponaria</name>
    <name type="common">Soap bark tree</name>
    <dbReference type="NCBI Taxonomy" id="32244"/>
    <lineage>
        <taxon>Eukaryota</taxon>
        <taxon>Viridiplantae</taxon>
        <taxon>Streptophyta</taxon>
        <taxon>Embryophyta</taxon>
        <taxon>Tracheophyta</taxon>
        <taxon>Spermatophyta</taxon>
        <taxon>Magnoliopsida</taxon>
        <taxon>eudicotyledons</taxon>
        <taxon>Gunneridae</taxon>
        <taxon>Pentapetalae</taxon>
        <taxon>rosids</taxon>
        <taxon>fabids</taxon>
        <taxon>Fabales</taxon>
        <taxon>Quillajaceae</taxon>
        <taxon>Quillaja</taxon>
    </lineage>
</organism>
<evidence type="ECO:0000313" key="7">
    <source>
        <dbReference type="Proteomes" id="UP001163823"/>
    </source>
</evidence>
<dbReference type="AlphaFoldDB" id="A0AAD7P5V8"/>
<dbReference type="PANTHER" id="PTHR33599">
    <property type="entry name" value="PROTEIN IDA-LIKE 5"/>
    <property type="match status" value="1"/>
</dbReference>
<comment type="caution">
    <text evidence="6">The sequence shown here is derived from an EMBL/GenBank/DDBJ whole genome shotgun (WGS) entry which is preliminary data.</text>
</comment>
<sequence length="94" mass="10318">MAAASYKILCTYIVLLLILILSIGSCTATRPGTSMMMISEKVSLNSHDQTKFHRRKHGSSYKDMVFNLLPKGTQVPPSGPSKRHNSVVNSTPLN</sequence>
<dbReference type="PANTHER" id="PTHR33599:SF20">
    <property type="entry name" value="PROTEIN IDA"/>
    <property type="match status" value="1"/>
</dbReference>
<protein>
    <submittedName>
        <fullName evidence="6">Protein IDA-LIKE</fullName>
    </submittedName>
</protein>
<comment type="subcellular location">
    <subcellularLocation>
        <location evidence="1">Secreted</location>
        <location evidence="1">Extracellular space</location>
    </subcellularLocation>
</comment>
<feature type="region of interest" description="Disordered" evidence="4">
    <location>
        <begin position="70"/>
        <end position="94"/>
    </location>
</feature>
<reference evidence="6" key="1">
    <citation type="journal article" date="2023" name="Science">
        <title>Elucidation of the pathway for biosynthesis of saponin adjuvants from the soapbark tree.</title>
        <authorList>
            <person name="Reed J."/>
            <person name="Orme A."/>
            <person name="El-Demerdash A."/>
            <person name="Owen C."/>
            <person name="Martin L.B.B."/>
            <person name="Misra R.C."/>
            <person name="Kikuchi S."/>
            <person name="Rejzek M."/>
            <person name="Martin A.C."/>
            <person name="Harkess A."/>
            <person name="Leebens-Mack J."/>
            <person name="Louveau T."/>
            <person name="Stephenson M.J."/>
            <person name="Osbourn A."/>
        </authorList>
    </citation>
    <scope>NUCLEOTIDE SEQUENCE</scope>
    <source>
        <strain evidence="6">S10</strain>
    </source>
</reference>